<gene>
    <name evidence="8" type="primary">mog</name>
    <name evidence="8" type="ORF">GEAMG1_2848</name>
</gene>
<evidence type="ECO:0000256" key="3">
    <source>
        <dbReference type="ARBA" id="ARBA00013491"/>
    </source>
</evidence>
<dbReference type="NCBIfam" id="NF006932">
    <property type="entry name" value="PRK09417.1"/>
    <property type="match status" value="1"/>
</dbReference>
<dbReference type="GO" id="GO:0061598">
    <property type="term" value="F:molybdopterin adenylyltransferase activity"/>
    <property type="evidence" value="ECO:0007669"/>
    <property type="project" value="UniProtKB-EC"/>
</dbReference>
<comment type="pathway">
    <text evidence="1">Cofactor biosynthesis; molybdopterin biosynthesis.</text>
</comment>
<dbReference type="EC" id="2.7.7.75" evidence="2"/>
<evidence type="ECO:0000259" key="7">
    <source>
        <dbReference type="SMART" id="SM00852"/>
    </source>
</evidence>
<feature type="domain" description="MoaB/Mog" evidence="7">
    <location>
        <begin position="4"/>
        <end position="148"/>
    </location>
</feature>
<dbReference type="InterPro" id="IPR036425">
    <property type="entry name" value="MoaB/Mog-like_dom_sf"/>
</dbReference>
<dbReference type="Pfam" id="PF00994">
    <property type="entry name" value="MoCF_biosynth"/>
    <property type="match status" value="1"/>
</dbReference>
<comment type="function">
    <text evidence="6">Catalyzes the adenylation of molybdopterin as part of the biosynthesis of the molybdenum-cofactor.</text>
</comment>
<dbReference type="InterPro" id="IPR051920">
    <property type="entry name" value="MPT_Adenylyltrnsfr/MoaC-Rel"/>
</dbReference>
<dbReference type="NCBIfam" id="TIGR00177">
    <property type="entry name" value="molyb_syn"/>
    <property type="match status" value="1"/>
</dbReference>
<name>A0ABM9DBT3_9BACT</name>
<evidence type="ECO:0000256" key="2">
    <source>
        <dbReference type="ARBA" id="ARBA00012509"/>
    </source>
</evidence>
<dbReference type="Gene3D" id="3.40.980.10">
    <property type="entry name" value="MoaB/Mog-like domain"/>
    <property type="match status" value="1"/>
</dbReference>
<dbReference type="InterPro" id="IPR001453">
    <property type="entry name" value="MoaB/Mog_dom"/>
</dbReference>
<evidence type="ECO:0000256" key="5">
    <source>
        <dbReference type="ARBA" id="ARBA00051131"/>
    </source>
</evidence>
<evidence type="ECO:0000256" key="1">
    <source>
        <dbReference type="ARBA" id="ARBA00005046"/>
    </source>
</evidence>
<evidence type="ECO:0000313" key="8">
    <source>
        <dbReference type="EMBL" id="CAH2032684.1"/>
    </source>
</evidence>
<reference evidence="8 9" key="1">
    <citation type="submission" date="2022-03" db="EMBL/GenBank/DDBJ databases">
        <authorList>
            <person name="Koch H."/>
        </authorList>
    </citation>
    <scope>NUCLEOTIDE SEQUENCE [LARGE SCALE GENOMIC DNA]</scope>
    <source>
        <strain evidence="8 9">G1</strain>
    </source>
</reference>
<organism evidence="8 9">
    <name type="scientific">Trichlorobacter ammonificans</name>
    <dbReference type="NCBI Taxonomy" id="2916410"/>
    <lineage>
        <taxon>Bacteria</taxon>
        <taxon>Pseudomonadati</taxon>
        <taxon>Thermodesulfobacteriota</taxon>
        <taxon>Desulfuromonadia</taxon>
        <taxon>Geobacterales</taxon>
        <taxon>Geobacteraceae</taxon>
        <taxon>Trichlorobacter</taxon>
    </lineage>
</organism>
<dbReference type="SMART" id="SM00852">
    <property type="entry name" value="MoCF_biosynth"/>
    <property type="match status" value="1"/>
</dbReference>
<dbReference type="Proteomes" id="UP001295463">
    <property type="component" value="Chromosome"/>
</dbReference>
<comment type="catalytic activity">
    <reaction evidence="5">
        <text>molybdopterin + ATP + H(+) = adenylyl-molybdopterin + diphosphate</text>
        <dbReference type="Rhea" id="RHEA:31331"/>
        <dbReference type="ChEBI" id="CHEBI:15378"/>
        <dbReference type="ChEBI" id="CHEBI:30616"/>
        <dbReference type="ChEBI" id="CHEBI:33019"/>
        <dbReference type="ChEBI" id="CHEBI:58698"/>
        <dbReference type="ChEBI" id="CHEBI:62727"/>
        <dbReference type="EC" id="2.7.7.75"/>
    </reaction>
</comment>
<dbReference type="PANTHER" id="PTHR43764">
    <property type="entry name" value="MOLYBDENUM COFACTOR BIOSYNTHESIS"/>
    <property type="match status" value="1"/>
</dbReference>
<accession>A0ABM9DBT3</accession>
<proteinExistence type="predicted"/>
<dbReference type="SUPFAM" id="SSF53218">
    <property type="entry name" value="Molybdenum cofactor biosynthesis proteins"/>
    <property type="match status" value="1"/>
</dbReference>
<keyword evidence="8" id="KW-0808">Transferase</keyword>
<dbReference type="EMBL" id="OW150024">
    <property type="protein sequence ID" value="CAH2032684.1"/>
    <property type="molecule type" value="Genomic_DNA"/>
</dbReference>
<dbReference type="PROSITE" id="PS01078">
    <property type="entry name" value="MOCF_BIOSYNTHESIS_1"/>
    <property type="match status" value="1"/>
</dbReference>
<dbReference type="CDD" id="cd00886">
    <property type="entry name" value="MogA_MoaB"/>
    <property type="match status" value="1"/>
</dbReference>
<evidence type="ECO:0000313" key="9">
    <source>
        <dbReference type="Proteomes" id="UP001295463"/>
    </source>
</evidence>
<keyword evidence="8" id="KW-0548">Nucleotidyltransferase</keyword>
<evidence type="ECO:0000256" key="6">
    <source>
        <dbReference type="ARBA" id="ARBA00058212"/>
    </source>
</evidence>
<evidence type="ECO:0000256" key="4">
    <source>
        <dbReference type="ARBA" id="ARBA00023150"/>
    </source>
</evidence>
<sequence length="163" mass="17485">MRVAILTLSDKGSRGERQDASGPALAAWLTEQGCSVVATAILPDEQREIAAMLADWADRDRADLILTTGGTGVSPRDITPEATAAVVERVIPGIGELMRLRSLEVTKTAMLSRAMAGIRRQSLIINLPGSPKGAVECLEAVWQLIPHAVEKIRGDQRDCAGRF</sequence>
<keyword evidence="4" id="KW-0501">Molybdenum cofactor biosynthesis</keyword>
<dbReference type="RefSeq" id="WP_305733421.1">
    <property type="nucleotide sequence ID" value="NZ_OW150024.1"/>
</dbReference>
<dbReference type="InterPro" id="IPR008284">
    <property type="entry name" value="MoCF_biosynth_CS"/>
</dbReference>
<dbReference type="PANTHER" id="PTHR43764:SF1">
    <property type="entry name" value="MOLYBDOPTERIN MOLYBDOTRANSFERASE"/>
    <property type="match status" value="1"/>
</dbReference>
<keyword evidence="9" id="KW-1185">Reference proteome</keyword>
<protein>
    <recommendedName>
        <fullName evidence="3">Molybdopterin adenylyltransferase</fullName>
        <ecNumber evidence="2">2.7.7.75</ecNumber>
    </recommendedName>
</protein>